<dbReference type="GO" id="GO:0016779">
    <property type="term" value="F:nucleotidyltransferase activity"/>
    <property type="evidence" value="ECO:0007669"/>
    <property type="project" value="TreeGrafter"/>
</dbReference>
<dbReference type="Pfam" id="PF00899">
    <property type="entry name" value="ThiF"/>
    <property type="match status" value="1"/>
</dbReference>
<dbReference type="NCBIfam" id="TIGR03736">
    <property type="entry name" value="PRTRC_ThiF"/>
    <property type="match status" value="1"/>
</dbReference>
<keyword evidence="1" id="KW-0472">Membrane</keyword>
<accession>A0A923E0A7</accession>
<dbReference type="GO" id="GO:0005737">
    <property type="term" value="C:cytoplasm"/>
    <property type="evidence" value="ECO:0007669"/>
    <property type="project" value="TreeGrafter"/>
</dbReference>
<dbReference type="InterPro" id="IPR045886">
    <property type="entry name" value="ThiF/MoeB/HesA"/>
</dbReference>
<keyword evidence="1" id="KW-0812">Transmembrane</keyword>
<keyword evidence="1" id="KW-1133">Transmembrane helix</keyword>
<dbReference type="SUPFAM" id="SSF69572">
    <property type="entry name" value="Activating enzymes of the ubiquitin-like proteins"/>
    <property type="match status" value="1"/>
</dbReference>
<dbReference type="InterPro" id="IPR000594">
    <property type="entry name" value="ThiF_NAD_FAD-bd"/>
</dbReference>
<dbReference type="PANTHER" id="PTHR10953">
    <property type="entry name" value="UBIQUITIN-ACTIVATING ENZYME E1"/>
    <property type="match status" value="1"/>
</dbReference>
<dbReference type="InterPro" id="IPR022500">
    <property type="entry name" value="PRTRC_ThiF"/>
</dbReference>
<feature type="domain" description="THIF-type NAD/FAD binding fold" evidence="2">
    <location>
        <begin position="23"/>
        <end position="139"/>
    </location>
</feature>
<organism evidence="3 4">
    <name type="scientific">Pedobacter planticolens</name>
    <dbReference type="NCBI Taxonomy" id="2679964"/>
    <lineage>
        <taxon>Bacteria</taxon>
        <taxon>Pseudomonadati</taxon>
        <taxon>Bacteroidota</taxon>
        <taxon>Sphingobacteriia</taxon>
        <taxon>Sphingobacteriales</taxon>
        <taxon>Sphingobacteriaceae</taxon>
        <taxon>Pedobacter</taxon>
    </lineage>
</organism>
<dbReference type="InterPro" id="IPR035985">
    <property type="entry name" value="Ubiquitin-activating_enz"/>
</dbReference>
<dbReference type="CDD" id="cd01483">
    <property type="entry name" value="E1_enzyme_family"/>
    <property type="match status" value="1"/>
</dbReference>
<evidence type="ECO:0000256" key="1">
    <source>
        <dbReference type="SAM" id="Phobius"/>
    </source>
</evidence>
<proteinExistence type="predicted"/>
<dbReference type="AlphaFoldDB" id="A0A923E0A7"/>
<name>A0A923E0A7_9SPHI</name>
<dbReference type="Proteomes" id="UP000601055">
    <property type="component" value="Unassembled WGS sequence"/>
</dbReference>
<dbReference type="GO" id="GO:0004792">
    <property type="term" value="F:thiosulfate-cyanide sulfurtransferase activity"/>
    <property type="evidence" value="ECO:0007669"/>
    <property type="project" value="TreeGrafter"/>
</dbReference>
<keyword evidence="4" id="KW-1185">Reference proteome</keyword>
<comment type="caution">
    <text evidence="3">The sequence shown here is derived from an EMBL/GenBank/DDBJ whole genome shotgun (WGS) entry which is preliminary data.</text>
</comment>
<dbReference type="EMBL" id="WNXD01000002">
    <property type="protein sequence ID" value="MBB2145728.1"/>
    <property type="molecule type" value="Genomic_DNA"/>
</dbReference>
<dbReference type="PANTHER" id="PTHR10953:SF247">
    <property type="entry name" value="SLL6053 PROTEIN"/>
    <property type="match status" value="1"/>
</dbReference>
<dbReference type="GO" id="GO:0008641">
    <property type="term" value="F:ubiquitin-like modifier activating enzyme activity"/>
    <property type="evidence" value="ECO:0007669"/>
    <property type="project" value="InterPro"/>
</dbReference>
<dbReference type="Gene3D" id="3.40.50.720">
    <property type="entry name" value="NAD(P)-binding Rossmann-like Domain"/>
    <property type="match status" value="1"/>
</dbReference>
<protein>
    <submittedName>
        <fullName evidence="3">PRTRC system ThiF family protein</fullName>
    </submittedName>
</protein>
<evidence type="ECO:0000313" key="4">
    <source>
        <dbReference type="Proteomes" id="UP000601055"/>
    </source>
</evidence>
<gene>
    <name evidence="3" type="ORF">GM921_09540</name>
</gene>
<sequence>MKKQKERVHIVPSYLLNPTNPISINLIGAGGTGSTFLTALARMNFALREMNHCGFEVTLFDHDVIEPSNLGRQLFAESELGLNKAVALINRTNRFFGSKWKAVDERFEKVASKTDSYLANITISCVDTVESRKCIAEILVPQERLKNHRDRPLYWLDLGNGRDSGQVLLSTIGEIKQPESEKFKTVASLADIFETFPNILEGVSDIEEPSCSLAQALNRQDLFINSVLSNMGASLLWSMFRLGVLESRGFFLNLSDFRSTPIPI</sequence>
<feature type="transmembrane region" description="Helical" evidence="1">
    <location>
        <begin position="22"/>
        <end position="41"/>
    </location>
</feature>
<dbReference type="RefSeq" id="WP_182922420.1">
    <property type="nucleotide sequence ID" value="NZ_WNXD01000002.1"/>
</dbReference>
<reference evidence="3" key="1">
    <citation type="submission" date="2019-11" db="EMBL/GenBank/DDBJ databases">
        <title>Description of Pedobacter sp. LMG 31464T.</title>
        <authorList>
            <person name="Carlier A."/>
            <person name="Qi S."/>
            <person name="Vandamme P."/>
        </authorList>
    </citation>
    <scope>NUCLEOTIDE SEQUENCE</scope>
    <source>
        <strain evidence="3">LMG 31464</strain>
    </source>
</reference>
<evidence type="ECO:0000313" key="3">
    <source>
        <dbReference type="EMBL" id="MBB2145728.1"/>
    </source>
</evidence>
<evidence type="ECO:0000259" key="2">
    <source>
        <dbReference type="Pfam" id="PF00899"/>
    </source>
</evidence>